<feature type="repeat" description="TPR" evidence="5">
    <location>
        <begin position="235"/>
        <end position="268"/>
    </location>
</feature>
<feature type="region of interest" description="Disordered" evidence="6">
    <location>
        <begin position="715"/>
        <end position="784"/>
    </location>
</feature>
<dbReference type="SUPFAM" id="SSF48452">
    <property type="entry name" value="TPR-like"/>
    <property type="match status" value="3"/>
</dbReference>
<feature type="domain" description="RNA-polymerase II-associated protein 3-like C-terminal" evidence="7">
    <location>
        <begin position="785"/>
        <end position="870"/>
    </location>
</feature>
<feature type="compositionally biased region" description="Low complexity" evidence="6">
    <location>
        <begin position="122"/>
        <end position="132"/>
    </location>
</feature>
<keyword evidence="9" id="KW-1185">Reference proteome</keyword>
<dbReference type="Pfam" id="PF13877">
    <property type="entry name" value="RPAP3_C"/>
    <property type="match status" value="1"/>
</dbReference>
<dbReference type="GO" id="GO:0006626">
    <property type="term" value="P:protein targeting to mitochondrion"/>
    <property type="evidence" value="ECO:0007669"/>
    <property type="project" value="TreeGrafter"/>
</dbReference>
<comment type="caution">
    <text evidence="8">The sequence shown here is derived from an EMBL/GenBank/DDBJ whole genome shotgun (WGS) entry which is preliminary data.</text>
</comment>
<dbReference type="InterPro" id="IPR025986">
    <property type="entry name" value="RPAP3-like_C"/>
</dbReference>
<dbReference type="GO" id="GO:0005829">
    <property type="term" value="C:cytosol"/>
    <property type="evidence" value="ECO:0007669"/>
    <property type="project" value="TreeGrafter"/>
</dbReference>
<dbReference type="EMBL" id="CAJFCJ010000002">
    <property type="protein sequence ID" value="CAD5112561.1"/>
    <property type="molecule type" value="Genomic_DNA"/>
</dbReference>
<dbReference type="Pfam" id="PF00515">
    <property type="entry name" value="TPR_1"/>
    <property type="match status" value="2"/>
</dbReference>
<feature type="compositionally biased region" description="Acidic residues" evidence="6">
    <location>
        <begin position="330"/>
        <end position="342"/>
    </location>
</feature>
<organism evidence="8 9">
    <name type="scientific">Dimorphilus gyrociliatus</name>
    <dbReference type="NCBI Taxonomy" id="2664684"/>
    <lineage>
        <taxon>Eukaryota</taxon>
        <taxon>Metazoa</taxon>
        <taxon>Spiralia</taxon>
        <taxon>Lophotrochozoa</taxon>
        <taxon>Annelida</taxon>
        <taxon>Polychaeta</taxon>
        <taxon>Polychaeta incertae sedis</taxon>
        <taxon>Dinophilidae</taxon>
        <taxon>Dimorphilus</taxon>
    </lineage>
</organism>
<feature type="repeat" description="TPR" evidence="5">
    <location>
        <begin position="601"/>
        <end position="634"/>
    </location>
</feature>
<dbReference type="Pfam" id="PF13181">
    <property type="entry name" value="TPR_8"/>
    <property type="match status" value="1"/>
</dbReference>
<evidence type="ECO:0000256" key="1">
    <source>
        <dbReference type="ARBA" id="ARBA00004496"/>
    </source>
</evidence>
<feature type="compositionally biased region" description="Basic and acidic residues" evidence="6">
    <location>
        <begin position="371"/>
        <end position="411"/>
    </location>
</feature>
<keyword evidence="4 5" id="KW-0802">TPR repeat</keyword>
<keyword evidence="3" id="KW-0677">Repeat</keyword>
<evidence type="ECO:0000256" key="2">
    <source>
        <dbReference type="ARBA" id="ARBA00022490"/>
    </source>
</evidence>
<evidence type="ECO:0000313" key="8">
    <source>
        <dbReference type="EMBL" id="CAD5112561.1"/>
    </source>
</evidence>
<dbReference type="InterPro" id="IPR051982">
    <property type="entry name" value="CiliaryAsmbly_MitoImport"/>
</dbReference>
<evidence type="ECO:0000256" key="4">
    <source>
        <dbReference type="ARBA" id="ARBA00022803"/>
    </source>
</evidence>
<feature type="repeat" description="TPR" evidence="5">
    <location>
        <begin position="635"/>
        <end position="668"/>
    </location>
</feature>
<feature type="region of interest" description="Disordered" evidence="6">
    <location>
        <begin position="113"/>
        <end position="144"/>
    </location>
</feature>
<evidence type="ECO:0000256" key="3">
    <source>
        <dbReference type="ARBA" id="ARBA00022737"/>
    </source>
</evidence>
<dbReference type="AlphaFoldDB" id="A0A7I8V8E3"/>
<name>A0A7I8V8E3_9ANNE</name>
<evidence type="ECO:0000256" key="6">
    <source>
        <dbReference type="SAM" id="MobiDB-lite"/>
    </source>
</evidence>
<dbReference type="PROSITE" id="PS50005">
    <property type="entry name" value="TPR"/>
    <property type="match status" value="3"/>
</dbReference>
<dbReference type="InterPro" id="IPR011990">
    <property type="entry name" value="TPR-like_helical_dom_sf"/>
</dbReference>
<comment type="subcellular location">
    <subcellularLocation>
        <location evidence="1">Cytoplasm</location>
    </subcellularLocation>
</comment>
<evidence type="ECO:0000259" key="7">
    <source>
        <dbReference type="Pfam" id="PF13877"/>
    </source>
</evidence>
<dbReference type="PROSITE" id="PS50293">
    <property type="entry name" value="TPR_REGION"/>
    <property type="match status" value="1"/>
</dbReference>
<keyword evidence="2" id="KW-0963">Cytoplasm</keyword>
<gene>
    <name evidence="8" type="ORF">DGYR_LOCUS1683</name>
</gene>
<feature type="compositionally biased region" description="Acidic residues" evidence="6">
    <location>
        <begin position="733"/>
        <end position="743"/>
    </location>
</feature>
<dbReference type="Gene3D" id="1.25.40.10">
    <property type="entry name" value="Tetratricopeptide repeat domain"/>
    <property type="match status" value="3"/>
</dbReference>
<dbReference type="PANTHER" id="PTHR45984:SF1">
    <property type="entry name" value="SPAG1 AXONEMAL DYNEIN ASSEMBLY FACTOR"/>
    <property type="match status" value="1"/>
</dbReference>
<dbReference type="OrthoDB" id="2942533at2759"/>
<feature type="compositionally biased region" description="Polar residues" evidence="6">
    <location>
        <begin position="352"/>
        <end position="369"/>
    </location>
</feature>
<reference evidence="8 9" key="1">
    <citation type="submission" date="2020-08" db="EMBL/GenBank/DDBJ databases">
        <authorList>
            <person name="Hejnol A."/>
        </authorList>
    </citation>
    <scope>NUCLEOTIDE SEQUENCE [LARGE SCALE GENOMIC DNA]</scope>
</reference>
<feature type="region of interest" description="Disordered" evidence="6">
    <location>
        <begin position="330"/>
        <end position="411"/>
    </location>
</feature>
<proteinExistence type="predicted"/>
<protein>
    <submittedName>
        <fullName evidence="8">DgyrCDS1770</fullName>
    </submittedName>
</protein>
<dbReference type="PANTHER" id="PTHR45984">
    <property type="entry name" value="RNA (RNA) POLYMERASE II ASSOCIATED PROTEIN HOMOLOG"/>
    <property type="match status" value="1"/>
</dbReference>
<dbReference type="GO" id="GO:0005739">
    <property type="term" value="C:mitochondrion"/>
    <property type="evidence" value="ECO:0007669"/>
    <property type="project" value="TreeGrafter"/>
</dbReference>
<accession>A0A7I8V8E3</accession>
<dbReference type="Proteomes" id="UP000549394">
    <property type="component" value="Unassembled WGS sequence"/>
</dbReference>
<dbReference type="InterPro" id="IPR019734">
    <property type="entry name" value="TPR_rpt"/>
</dbReference>
<dbReference type="GO" id="GO:0031072">
    <property type="term" value="F:heat shock protein binding"/>
    <property type="evidence" value="ECO:0007669"/>
    <property type="project" value="TreeGrafter"/>
</dbReference>
<evidence type="ECO:0000256" key="5">
    <source>
        <dbReference type="PROSITE-ProRule" id="PRU00339"/>
    </source>
</evidence>
<sequence length="898" mass="102699">MELLKNEPSGKYNVPLGHFDFDYIRGCSNLKELEKILKVLRSGDEGKYPELEQCCEERIKSINPESRVLRQDTPLLNVKDMDDKDQIKNIQDDITQWTSEMKIKEDRATEFHDENLPPIRGSSVISGNASSSKATEPAKRPVKPREYRDWDKIDVEKELDKIDLNEDKPKTNKNILRTSNVQSIPDSIDTSGLGEEQKFKLAEREKEKGNEAYKAGDLAEAIKYYTRSISVINNHASYNNRGLAYLKQKEYGKAMSDFDKVIQMEPENVKALIRRSNCYKEKKQLILARKDIETALKHNPESKHALKEKILIEEALAEQKVKGRKMVIEDIEGSSSDSEEENTSVIEKPNVSEENNFKTTAVSESSSNPEVKPEVKIENEVKAKLSRSKESKEQENMKNKEERELNTEVKERNQDNNEINIKKNEIQIKKMPKKVEDKKAIANDFFKRGQYDQAISNYSSGIDMLKNLKDDGYNFHLATLLSNRAQANIKIGDCSSAVKDCNLSLDIFPGLWKTVLRRASAYEAMEKYHEAYADYQLTLTMVPGNEMSLQASARCMRVLQDLHGNKWRQKIPKRLAMTLYEGPSSISNVETTKSKEIERLFNINKTKGNELVKKEKYKEAINYYSECIKISPESTPPYTNRALCYLKLGDSEKAKDDCSKALEYEKDNIKALYRRAQANDALKNYKSAKDDLTALLQLELNNKPAKILLQAISKKEEESKKEPGRHKIPIVESDSDESSDENETNVKIVKKKHEDIVKPRVRPSSDQESPAPSKEPISEKNMTNHNFMRILSEESGAEKLVNVLEQFEPQKLSKVVGNKLEGKALANLIKCVDLKFLKEGNCKQAFEYLKAIVRIPRFALNYKFLSKAEQAMIKCVVDKIESAQCCSGEELYNIKKFL</sequence>
<evidence type="ECO:0000313" key="9">
    <source>
        <dbReference type="Proteomes" id="UP000549394"/>
    </source>
</evidence>
<dbReference type="SMART" id="SM00028">
    <property type="entry name" value="TPR"/>
    <property type="match status" value="9"/>
</dbReference>